<protein>
    <submittedName>
        <fullName evidence="1">Uncharacterized protein</fullName>
    </submittedName>
</protein>
<gene>
    <name evidence="1" type="ORF">ACN42_g2449</name>
</gene>
<name>A0A101MQ47_PENFR</name>
<dbReference type="AlphaFoldDB" id="A0A101MQ47"/>
<sequence length="111" mass="12610">MVIIGDLACFGQWKEVQEKDGILSVSELARRGADIKDRLTTGIEKLDIIRDVSINHYHISKCINVERPETRKSRITNWFGHTLVRPCLSGSTAHNRFRTTSRPTGDSKRGF</sequence>
<reference evidence="1 2" key="1">
    <citation type="submission" date="2015-10" db="EMBL/GenBank/DDBJ databases">
        <title>Genome sequencing of Penicillium freii.</title>
        <authorList>
            <person name="Nguyen H.D."/>
            <person name="Visagie C.M."/>
            <person name="Seifert K.A."/>
        </authorList>
    </citation>
    <scope>NUCLEOTIDE SEQUENCE [LARGE SCALE GENOMIC DNA]</scope>
    <source>
        <strain evidence="1 2">DAOM 242723</strain>
    </source>
</reference>
<organism evidence="1 2">
    <name type="scientific">Penicillium freii</name>
    <dbReference type="NCBI Taxonomy" id="48697"/>
    <lineage>
        <taxon>Eukaryota</taxon>
        <taxon>Fungi</taxon>
        <taxon>Dikarya</taxon>
        <taxon>Ascomycota</taxon>
        <taxon>Pezizomycotina</taxon>
        <taxon>Eurotiomycetes</taxon>
        <taxon>Eurotiomycetidae</taxon>
        <taxon>Eurotiales</taxon>
        <taxon>Aspergillaceae</taxon>
        <taxon>Penicillium</taxon>
    </lineage>
</organism>
<proteinExistence type="predicted"/>
<dbReference type="Proteomes" id="UP000055045">
    <property type="component" value="Unassembled WGS sequence"/>
</dbReference>
<comment type="caution">
    <text evidence="1">The sequence shown here is derived from an EMBL/GenBank/DDBJ whole genome shotgun (WGS) entry which is preliminary data.</text>
</comment>
<evidence type="ECO:0000313" key="1">
    <source>
        <dbReference type="EMBL" id="KUM64615.1"/>
    </source>
</evidence>
<dbReference type="STRING" id="48697.A0A101MQ47"/>
<evidence type="ECO:0000313" key="2">
    <source>
        <dbReference type="Proteomes" id="UP000055045"/>
    </source>
</evidence>
<keyword evidence="2" id="KW-1185">Reference proteome</keyword>
<accession>A0A101MQ47</accession>
<dbReference type="EMBL" id="LLXE01000044">
    <property type="protein sequence ID" value="KUM64615.1"/>
    <property type="molecule type" value="Genomic_DNA"/>
</dbReference>